<evidence type="ECO:0000313" key="2">
    <source>
        <dbReference type="Proteomes" id="UP001608902"/>
    </source>
</evidence>
<evidence type="ECO:0000313" key="1">
    <source>
        <dbReference type="EMBL" id="MFH4984048.1"/>
    </source>
</evidence>
<keyword evidence="2" id="KW-1185">Reference proteome</keyword>
<dbReference type="EMBL" id="JBGFUD010015023">
    <property type="protein sequence ID" value="MFH4984048.1"/>
    <property type="molecule type" value="Genomic_DNA"/>
</dbReference>
<comment type="caution">
    <text evidence="1">The sequence shown here is derived from an EMBL/GenBank/DDBJ whole genome shotgun (WGS) entry which is preliminary data.</text>
</comment>
<accession>A0ABD6EW84</accession>
<name>A0ABD6EW84_9BILA</name>
<proteinExistence type="predicted"/>
<protein>
    <submittedName>
        <fullName evidence="1">Uncharacterized protein</fullName>
    </submittedName>
</protein>
<sequence>MVQTKKEMGLEVRVLKRCMKKPGEGEKWELRISHCISPRGKPIAIDSSVFEEYLHPPWKGETFEFICERMPDRRVKFTWKPFKDFRIY</sequence>
<reference evidence="1 2" key="1">
    <citation type="submission" date="2024-08" db="EMBL/GenBank/DDBJ databases">
        <title>Gnathostoma spinigerum genome.</title>
        <authorList>
            <person name="Gonzalez-Bertolin B."/>
            <person name="Monzon S."/>
            <person name="Zaballos A."/>
            <person name="Jimenez P."/>
            <person name="Dekumyoy P."/>
            <person name="Varona S."/>
            <person name="Cuesta I."/>
            <person name="Sumanam S."/>
            <person name="Adisakwattana P."/>
            <person name="Gasser R.B."/>
            <person name="Hernandez-Gonzalez A."/>
            <person name="Young N.D."/>
            <person name="Perteguer M.J."/>
        </authorList>
    </citation>
    <scope>NUCLEOTIDE SEQUENCE [LARGE SCALE GENOMIC DNA]</scope>
    <source>
        <strain evidence="1">AL3</strain>
        <tissue evidence="1">Liver</tissue>
    </source>
</reference>
<dbReference type="AlphaFoldDB" id="A0ABD6EW84"/>
<gene>
    <name evidence="1" type="ORF">AB6A40_010757</name>
</gene>
<dbReference type="Proteomes" id="UP001608902">
    <property type="component" value="Unassembled WGS sequence"/>
</dbReference>
<organism evidence="1 2">
    <name type="scientific">Gnathostoma spinigerum</name>
    <dbReference type="NCBI Taxonomy" id="75299"/>
    <lineage>
        <taxon>Eukaryota</taxon>
        <taxon>Metazoa</taxon>
        <taxon>Ecdysozoa</taxon>
        <taxon>Nematoda</taxon>
        <taxon>Chromadorea</taxon>
        <taxon>Rhabditida</taxon>
        <taxon>Spirurina</taxon>
        <taxon>Gnathostomatomorpha</taxon>
        <taxon>Gnathostomatoidea</taxon>
        <taxon>Gnathostomatidae</taxon>
        <taxon>Gnathostoma</taxon>
    </lineage>
</organism>